<evidence type="ECO:0000313" key="2">
    <source>
        <dbReference type="Proteomes" id="UP000582837"/>
    </source>
</evidence>
<reference evidence="1 2" key="1">
    <citation type="submission" date="2020-08" db="EMBL/GenBank/DDBJ databases">
        <title>Genomic Encyclopedia of Type Strains, Phase IV (KMG-IV): sequencing the most valuable type-strain genomes for metagenomic binning, comparative biology and taxonomic classification.</title>
        <authorList>
            <person name="Goeker M."/>
        </authorList>
    </citation>
    <scope>NUCLEOTIDE SEQUENCE [LARGE SCALE GENOMIC DNA]</scope>
    <source>
        <strain evidence="1 2">DSM 29007</strain>
    </source>
</reference>
<keyword evidence="2" id="KW-1185">Reference proteome</keyword>
<protein>
    <submittedName>
        <fullName evidence="1">Uncharacterized protein</fullName>
    </submittedName>
</protein>
<name>A0A841GMK5_9BACT</name>
<organism evidence="1 2">
    <name type="scientific">Longimicrobium terrae</name>
    <dbReference type="NCBI Taxonomy" id="1639882"/>
    <lineage>
        <taxon>Bacteria</taxon>
        <taxon>Pseudomonadati</taxon>
        <taxon>Gemmatimonadota</taxon>
        <taxon>Longimicrobiia</taxon>
        <taxon>Longimicrobiales</taxon>
        <taxon>Longimicrobiaceae</taxon>
        <taxon>Longimicrobium</taxon>
    </lineage>
</organism>
<gene>
    <name evidence="1" type="ORF">HNQ61_001638</name>
</gene>
<proteinExistence type="predicted"/>
<accession>A0A841GMK5</accession>
<comment type="caution">
    <text evidence="1">The sequence shown here is derived from an EMBL/GenBank/DDBJ whole genome shotgun (WGS) entry which is preliminary data.</text>
</comment>
<dbReference type="Proteomes" id="UP000582837">
    <property type="component" value="Unassembled WGS sequence"/>
</dbReference>
<sequence length="49" mass="5270">MLLAHDGIADVHSTPLFQADFTGCSLWIAPRVQSGREAQVAVTMPRGDC</sequence>
<dbReference type="EMBL" id="JACHIA010000003">
    <property type="protein sequence ID" value="MBB6070021.1"/>
    <property type="molecule type" value="Genomic_DNA"/>
</dbReference>
<dbReference type="AlphaFoldDB" id="A0A841GMK5"/>
<evidence type="ECO:0000313" key="1">
    <source>
        <dbReference type="EMBL" id="MBB6070021.1"/>
    </source>
</evidence>